<dbReference type="Proteomes" id="UP000177040">
    <property type="component" value="Unassembled WGS sequence"/>
</dbReference>
<dbReference type="AlphaFoldDB" id="A0A1F6N4I7"/>
<evidence type="ECO:0000313" key="1">
    <source>
        <dbReference type="EMBL" id="OGH78791.1"/>
    </source>
</evidence>
<name>A0A1F6N4I7_9BACT</name>
<comment type="caution">
    <text evidence="1">The sequence shown here is derived from an EMBL/GenBank/DDBJ whole genome shotgun (WGS) entry which is preliminary data.</text>
</comment>
<accession>A0A1F6N4I7</accession>
<proteinExistence type="predicted"/>
<sequence>MMAKLPEGGGFRGDNRDTAVESVDALTLLRQCVVDRSPQFKELPKLLTLDTPVPIMPECAGGNDSLEQSFYQASNILFDLQNAHHVEFGCAVVSNHEDKLAWGPCCQGDEDSVSIGAPLKETEIKDPSGLFVCKFDKIVATMHSHPGLHSFSLQDFYADFTIGTKQLYVIKENGVLDMAQITHDTRLVSEDAFRRLLSLWDSYLLPNGEFRPDLGSEEYSEFLHRISDSVLKIGFYSNHDSADPGVLKLMEWKK</sequence>
<gene>
    <name evidence="1" type="ORF">A2983_00410</name>
</gene>
<protein>
    <submittedName>
        <fullName evidence="1">Uncharacterized protein</fullName>
    </submittedName>
</protein>
<evidence type="ECO:0000313" key="2">
    <source>
        <dbReference type="Proteomes" id="UP000177040"/>
    </source>
</evidence>
<organism evidence="1 2">
    <name type="scientific">Candidatus Magasanikbacteria bacterium RIFCSPLOWO2_01_FULL_40_15</name>
    <dbReference type="NCBI Taxonomy" id="1798686"/>
    <lineage>
        <taxon>Bacteria</taxon>
        <taxon>Candidatus Magasanikiibacteriota</taxon>
    </lineage>
</organism>
<dbReference type="EMBL" id="MFQH01000002">
    <property type="protein sequence ID" value="OGH78791.1"/>
    <property type="molecule type" value="Genomic_DNA"/>
</dbReference>
<reference evidence="1 2" key="1">
    <citation type="journal article" date="2016" name="Nat. Commun.">
        <title>Thousands of microbial genomes shed light on interconnected biogeochemical processes in an aquifer system.</title>
        <authorList>
            <person name="Anantharaman K."/>
            <person name="Brown C.T."/>
            <person name="Hug L.A."/>
            <person name="Sharon I."/>
            <person name="Castelle C.J."/>
            <person name="Probst A.J."/>
            <person name="Thomas B.C."/>
            <person name="Singh A."/>
            <person name="Wilkins M.J."/>
            <person name="Karaoz U."/>
            <person name="Brodie E.L."/>
            <person name="Williams K.H."/>
            <person name="Hubbard S.S."/>
            <person name="Banfield J.F."/>
        </authorList>
    </citation>
    <scope>NUCLEOTIDE SEQUENCE [LARGE SCALE GENOMIC DNA]</scope>
</reference>